<dbReference type="Proteomes" id="UP001302126">
    <property type="component" value="Unassembled WGS sequence"/>
</dbReference>
<evidence type="ECO:0000313" key="3">
    <source>
        <dbReference type="Proteomes" id="UP001302126"/>
    </source>
</evidence>
<evidence type="ECO:0000256" key="1">
    <source>
        <dbReference type="SAM" id="SignalP"/>
    </source>
</evidence>
<feature type="chain" id="PRO_5042926227" description="Ig-like domain-containing protein" evidence="1">
    <location>
        <begin position="18"/>
        <end position="493"/>
    </location>
</feature>
<keyword evidence="1" id="KW-0732">Signal</keyword>
<dbReference type="AlphaFoldDB" id="A0AAN7AFY5"/>
<evidence type="ECO:0000313" key="2">
    <source>
        <dbReference type="EMBL" id="KAK4184375.1"/>
    </source>
</evidence>
<organism evidence="2 3">
    <name type="scientific">Podospora australis</name>
    <dbReference type="NCBI Taxonomy" id="1536484"/>
    <lineage>
        <taxon>Eukaryota</taxon>
        <taxon>Fungi</taxon>
        <taxon>Dikarya</taxon>
        <taxon>Ascomycota</taxon>
        <taxon>Pezizomycotina</taxon>
        <taxon>Sordariomycetes</taxon>
        <taxon>Sordariomycetidae</taxon>
        <taxon>Sordariales</taxon>
        <taxon>Podosporaceae</taxon>
        <taxon>Podospora</taxon>
    </lineage>
</organism>
<dbReference type="EMBL" id="MU864492">
    <property type="protein sequence ID" value="KAK4184375.1"/>
    <property type="molecule type" value="Genomic_DNA"/>
</dbReference>
<keyword evidence="3" id="KW-1185">Reference proteome</keyword>
<protein>
    <recommendedName>
        <fullName evidence="4">Ig-like domain-containing protein</fullName>
    </recommendedName>
</protein>
<accession>A0AAN7AFY5</accession>
<reference evidence="2" key="2">
    <citation type="submission" date="2023-05" db="EMBL/GenBank/DDBJ databases">
        <authorList>
            <consortium name="Lawrence Berkeley National Laboratory"/>
            <person name="Steindorff A."/>
            <person name="Hensen N."/>
            <person name="Bonometti L."/>
            <person name="Westerberg I."/>
            <person name="Brannstrom I.O."/>
            <person name="Guillou S."/>
            <person name="Cros-Aarteil S."/>
            <person name="Calhoun S."/>
            <person name="Haridas S."/>
            <person name="Kuo A."/>
            <person name="Mondo S."/>
            <person name="Pangilinan J."/>
            <person name="Riley R."/>
            <person name="Labutti K."/>
            <person name="Andreopoulos B."/>
            <person name="Lipzen A."/>
            <person name="Chen C."/>
            <person name="Yanf M."/>
            <person name="Daum C."/>
            <person name="Ng V."/>
            <person name="Clum A."/>
            <person name="Ohm R."/>
            <person name="Martin F."/>
            <person name="Silar P."/>
            <person name="Natvig D."/>
            <person name="Lalanne C."/>
            <person name="Gautier V."/>
            <person name="Ament-Velasquez S.L."/>
            <person name="Kruys A."/>
            <person name="Hutchinson M.I."/>
            <person name="Powell A.J."/>
            <person name="Barry K."/>
            <person name="Miller A.N."/>
            <person name="Grigoriev I.V."/>
            <person name="Debuchy R."/>
            <person name="Gladieux P."/>
            <person name="Thoren M.H."/>
            <person name="Johannesson H."/>
        </authorList>
    </citation>
    <scope>NUCLEOTIDE SEQUENCE</scope>
    <source>
        <strain evidence="2">PSN309</strain>
    </source>
</reference>
<gene>
    <name evidence="2" type="ORF">QBC35DRAFT_540527</name>
</gene>
<feature type="signal peptide" evidence="1">
    <location>
        <begin position="1"/>
        <end position="17"/>
    </location>
</feature>
<name>A0AAN7AFY5_9PEZI</name>
<reference evidence="2" key="1">
    <citation type="journal article" date="2023" name="Mol. Phylogenet. Evol.">
        <title>Genome-scale phylogeny and comparative genomics of the fungal order Sordariales.</title>
        <authorList>
            <person name="Hensen N."/>
            <person name="Bonometti L."/>
            <person name="Westerberg I."/>
            <person name="Brannstrom I.O."/>
            <person name="Guillou S."/>
            <person name="Cros-Aarteil S."/>
            <person name="Calhoun S."/>
            <person name="Haridas S."/>
            <person name="Kuo A."/>
            <person name="Mondo S."/>
            <person name="Pangilinan J."/>
            <person name="Riley R."/>
            <person name="LaButti K."/>
            <person name="Andreopoulos B."/>
            <person name="Lipzen A."/>
            <person name="Chen C."/>
            <person name="Yan M."/>
            <person name="Daum C."/>
            <person name="Ng V."/>
            <person name="Clum A."/>
            <person name="Steindorff A."/>
            <person name="Ohm R.A."/>
            <person name="Martin F."/>
            <person name="Silar P."/>
            <person name="Natvig D.O."/>
            <person name="Lalanne C."/>
            <person name="Gautier V."/>
            <person name="Ament-Velasquez S.L."/>
            <person name="Kruys A."/>
            <person name="Hutchinson M.I."/>
            <person name="Powell A.J."/>
            <person name="Barry K."/>
            <person name="Miller A.N."/>
            <person name="Grigoriev I.V."/>
            <person name="Debuchy R."/>
            <person name="Gladieux P."/>
            <person name="Hiltunen Thoren M."/>
            <person name="Johannesson H."/>
        </authorList>
    </citation>
    <scope>NUCLEOTIDE SEQUENCE</scope>
    <source>
        <strain evidence="2">PSN309</strain>
    </source>
</reference>
<sequence>MLSQLLWLAASAALVSGQGQPTSGTGCTTLSFTLPSWFVQDLTYTDEKATFRISNRATNFTGAASCQVAQKGWNSCAIASNSSTVTTDKDSIEARVQIHGTLAVLLSFAASGTANVTLDNTKIPNQAAISPLLIKGSLSSPVAITPLYGAGPQGHDNKGCSAAAQNPVWNISGIYYLDRPGDGIYSAPSRIFNLHITNPATGYEAGCMYGALTTEPTESSLVCSGNEFGDLDGARYTPSTSGSWDPATYRFSMNQTWYCDDVDPSKPIAITATASAILPLVCSTQPIPTPDSDSPSNSTLTQTICPENPDVALQGTLLTTTTLAPYSLEAPVPRADGCTISSILRPTWSFSAFEIASSNPEDPSAWESVTFEIILATNNRGFQFPIPISFRKDPTKEWFPCEIGPDGENDRPLFPYKCEAQFDAATKELKLKADWECKEFDEEHPINFSGISTTTIKGDLECSKYQGLSYCTTTDTALAWQAPIVNVTWKSAA</sequence>
<comment type="caution">
    <text evidence="2">The sequence shown here is derived from an EMBL/GenBank/DDBJ whole genome shotgun (WGS) entry which is preliminary data.</text>
</comment>
<evidence type="ECO:0008006" key="4">
    <source>
        <dbReference type="Google" id="ProtNLM"/>
    </source>
</evidence>
<proteinExistence type="predicted"/>